<organism evidence="1 2">
    <name type="scientific">Nocardioides panaciterrulae</name>
    <dbReference type="NCBI Taxonomy" id="661492"/>
    <lineage>
        <taxon>Bacteria</taxon>
        <taxon>Bacillati</taxon>
        <taxon>Actinomycetota</taxon>
        <taxon>Actinomycetes</taxon>
        <taxon>Propionibacteriales</taxon>
        <taxon>Nocardioidaceae</taxon>
        <taxon>Nocardioides</taxon>
    </lineage>
</organism>
<evidence type="ECO:0000313" key="2">
    <source>
        <dbReference type="Proteomes" id="UP000535511"/>
    </source>
</evidence>
<reference evidence="1 2" key="1">
    <citation type="submission" date="2020-07" db="EMBL/GenBank/DDBJ databases">
        <title>Sequencing the genomes of 1000 actinobacteria strains.</title>
        <authorList>
            <person name="Klenk H.-P."/>
        </authorList>
    </citation>
    <scope>NUCLEOTIDE SEQUENCE [LARGE SCALE GENOMIC DNA]</scope>
    <source>
        <strain evidence="1 2">DSM 21350</strain>
    </source>
</reference>
<dbReference type="EMBL" id="JACCBG010000001">
    <property type="protein sequence ID" value="NYD42647.1"/>
    <property type="molecule type" value="Genomic_DNA"/>
</dbReference>
<name>A0A7Y9E7Z1_9ACTN</name>
<dbReference type="AlphaFoldDB" id="A0A7Y9E7Z1"/>
<evidence type="ECO:0000313" key="1">
    <source>
        <dbReference type="EMBL" id="NYD42647.1"/>
    </source>
</evidence>
<proteinExistence type="predicted"/>
<protein>
    <recommendedName>
        <fullName evidence="3">MarR family transcriptional regulator</fullName>
    </recommendedName>
</protein>
<keyword evidence="2" id="KW-1185">Reference proteome</keyword>
<evidence type="ECO:0008006" key="3">
    <source>
        <dbReference type="Google" id="ProtNLM"/>
    </source>
</evidence>
<dbReference type="RefSeq" id="WP_179664258.1">
    <property type="nucleotide sequence ID" value="NZ_JACCBG010000001.1"/>
</dbReference>
<gene>
    <name evidence="1" type="ORF">BJZ21_002730</name>
</gene>
<accession>A0A7Y9E7Z1</accession>
<comment type="caution">
    <text evidence="1">The sequence shown here is derived from an EMBL/GenBank/DDBJ whole genome shotgun (WGS) entry which is preliminary data.</text>
</comment>
<dbReference type="Proteomes" id="UP000535511">
    <property type="component" value="Unassembled WGS sequence"/>
</dbReference>
<sequence>MEGQKTRHNAASLAAVWGVPEAEAARLAEELVVIGFFEPRFGDYWVPFVYRPALELVQGSAEGVATADEE</sequence>